<keyword evidence="2" id="KW-1185">Reference proteome</keyword>
<gene>
    <name evidence="1" type="ORF">L6164_028978</name>
</gene>
<evidence type="ECO:0000313" key="1">
    <source>
        <dbReference type="EMBL" id="KAI4305622.1"/>
    </source>
</evidence>
<protein>
    <submittedName>
        <fullName evidence="1">Uncharacterized protein</fullName>
    </submittedName>
</protein>
<reference evidence="1 2" key="1">
    <citation type="journal article" date="2022" name="DNA Res.">
        <title>Chromosomal-level genome assembly of the orchid tree Bauhinia variegata (Leguminosae; Cercidoideae) supports the allotetraploid origin hypothesis of Bauhinia.</title>
        <authorList>
            <person name="Zhong Y."/>
            <person name="Chen Y."/>
            <person name="Zheng D."/>
            <person name="Pang J."/>
            <person name="Liu Y."/>
            <person name="Luo S."/>
            <person name="Meng S."/>
            <person name="Qian L."/>
            <person name="Wei D."/>
            <person name="Dai S."/>
            <person name="Zhou R."/>
        </authorList>
    </citation>
    <scope>NUCLEOTIDE SEQUENCE [LARGE SCALE GENOMIC DNA]</scope>
    <source>
        <strain evidence="1">BV-YZ2020</strain>
    </source>
</reference>
<dbReference type="EMBL" id="CM039437">
    <property type="protein sequence ID" value="KAI4305622.1"/>
    <property type="molecule type" value="Genomic_DNA"/>
</dbReference>
<evidence type="ECO:0000313" key="2">
    <source>
        <dbReference type="Proteomes" id="UP000828941"/>
    </source>
</evidence>
<comment type="caution">
    <text evidence="1">The sequence shown here is derived from an EMBL/GenBank/DDBJ whole genome shotgun (WGS) entry which is preliminary data.</text>
</comment>
<sequence>MISTPVLHLSNFQQHFDMETDVSEVKTLTHAPYGTLQPFLILQSIWEDISLDFIVGLFPYRGNTVILVVVDRFSKATHFEMLLTHFIAIIVVHLFCHIVCKHHGMPRSIVSDRDPVFMSRFWQELFKASGIKLRMSSAYYLQSNGQTEQGLYLEDSTWEDLTLFKQTYPDFHLEDTMLLDQGGDDTYEDELEADEPDPNE</sequence>
<accession>A0ACB9L8B6</accession>
<organism evidence="1 2">
    <name type="scientific">Bauhinia variegata</name>
    <name type="common">Purple orchid tree</name>
    <name type="synonym">Phanera variegata</name>
    <dbReference type="NCBI Taxonomy" id="167791"/>
    <lineage>
        <taxon>Eukaryota</taxon>
        <taxon>Viridiplantae</taxon>
        <taxon>Streptophyta</taxon>
        <taxon>Embryophyta</taxon>
        <taxon>Tracheophyta</taxon>
        <taxon>Spermatophyta</taxon>
        <taxon>Magnoliopsida</taxon>
        <taxon>eudicotyledons</taxon>
        <taxon>Gunneridae</taxon>
        <taxon>Pentapetalae</taxon>
        <taxon>rosids</taxon>
        <taxon>fabids</taxon>
        <taxon>Fabales</taxon>
        <taxon>Fabaceae</taxon>
        <taxon>Cercidoideae</taxon>
        <taxon>Cercideae</taxon>
        <taxon>Bauhiniinae</taxon>
        <taxon>Bauhinia</taxon>
    </lineage>
</organism>
<proteinExistence type="predicted"/>
<name>A0ACB9L8B6_BAUVA</name>
<dbReference type="Proteomes" id="UP000828941">
    <property type="component" value="Chromosome 12"/>
</dbReference>